<accession>A0A7Z2VN27</accession>
<keyword evidence="2" id="KW-1185">Reference proteome</keyword>
<name>A0A7Z2VN27_9BACL</name>
<dbReference type="Pfam" id="PF13552">
    <property type="entry name" value="DUF4127"/>
    <property type="match status" value="1"/>
</dbReference>
<sequence length="522" mass="58876">MPAIVYVPLDERPCNAGYPVQIAAASDVDMISPPPELLGNKKQPADTAKLSSWLLENASTADRLILSIDMIVYGGIVPSRLHSWSFEQCADRLRTIAECKRINPHLRVYAFNLIMRAPSYSSSEEEPDYYAEYGAELARSGWLQDKLQREGWTEEERAESVRIAQRLPVEVRDDFISRRQTNASVNRLSVDLAREGVIDFLIIPLDDNAKYGYTAQEQRKLLQIIERDRLMDRVHMYPGADEIGCTMFSRVFCELKGYRPEVFIRHASTNGPFIIPKYEDRSLGESLKSHLTAAGAFICDGSADADVVLMVNSPPIGAYDMAETDSGYEARHASYFSEVGLREFVQAIRAYSDKGKLVALADVATCNGGDESLMNLVSDSGLLPRLSAYAGWNTSGNTLGTVIAHAIVESYYRLPDRQPIEGREHSSKLFYWSRLLEDWGYQAVVRTDIVKNDLEALGGSYFHIAHIQDTVIELIDEKMKRFLAKNAADLPLERIRIRDIRLPWDRMFEVGFRLEADPIKQS</sequence>
<evidence type="ECO:0000313" key="1">
    <source>
        <dbReference type="EMBL" id="QJD86041.1"/>
    </source>
</evidence>
<dbReference type="Proteomes" id="UP000502248">
    <property type="component" value="Chromosome"/>
</dbReference>
<proteinExistence type="predicted"/>
<protein>
    <submittedName>
        <fullName evidence="1">DUF4127 family protein</fullName>
    </submittedName>
</protein>
<organism evidence="1 2">
    <name type="scientific">Cohnella herbarum</name>
    <dbReference type="NCBI Taxonomy" id="2728023"/>
    <lineage>
        <taxon>Bacteria</taxon>
        <taxon>Bacillati</taxon>
        <taxon>Bacillota</taxon>
        <taxon>Bacilli</taxon>
        <taxon>Bacillales</taxon>
        <taxon>Paenibacillaceae</taxon>
        <taxon>Cohnella</taxon>
    </lineage>
</organism>
<dbReference type="EMBL" id="CP051680">
    <property type="protein sequence ID" value="QJD86041.1"/>
    <property type="molecule type" value="Genomic_DNA"/>
</dbReference>
<reference evidence="1 2" key="1">
    <citation type="submission" date="2020-04" db="EMBL/GenBank/DDBJ databases">
        <title>Genome sequencing of novel species.</title>
        <authorList>
            <person name="Heo J."/>
            <person name="Kim S.-J."/>
            <person name="Kim J.-S."/>
            <person name="Hong S.-B."/>
            <person name="Kwon S.-W."/>
        </authorList>
    </citation>
    <scope>NUCLEOTIDE SEQUENCE [LARGE SCALE GENOMIC DNA]</scope>
    <source>
        <strain evidence="1 2">MFER-1</strain>
    </source>
</reference>
<dbReference type="KEGG" id="cheb:HH215_24605"/>
<evidence type="ECO:0000313" key="2">
    <source>
        <dbReference type="Proteomes" id="UP000502248"/>
    </source>
</evidence>
<gene>
    <name evidence="1" type="ORF">HH215_24605</name>
</gene>
<dbReference type="InterPro" id="IPR025394">
    <property type="entry name" value="DUF4127"/>
</dbReference>
<dbReference type="RefSeq" id="WP_169282293.1">
    <property type="nucleotide sequence ID" value="NZ_CP051680.1"/>
</dbReference>
<dbReference type="AlphaFoldDB" id="A0A7Z2VN27"/>